<dbReference type="GO" id="GO:0005990">
    <property type="term" value="P:lactose catabolic process"/>
    <property type="evidence" value="ECO:0007669"/>
    <property type="project" value="TreeGrafter"/>
</dbReference>
<keyword evidence="13" id="KW-0732">Signal</keyword>
<dbReference type="Pfam" id="PF02929">
    <property type="entry name" value="Bgal_small_N"/>
    <property type="match status" value="1"/>
</dbReference>
<dbReference type="FunFam" id="3.20.20.80:FF:000018">
    <property type="entry name" value="Beta-galactosidase"/>
    <property type="match status" value="1"/>
</dbReference>
<dbReference type="InterPro" id="IPR011013">
    <property type="entry name" value="Gal_mutarotase_sf_dom"/>
</dbReference>
<dbReference type="InterPro" id="IPR008979">
    <property type="entry name" value="Galactose-bd-like_sf"/>
</dbReference>
<dbReference type="InterPro" id="IPR006104">
    <property type="entry name" value="Glyco_hydro_2_N"/>
</dbReference>
<evidence type="ECO:0000313" key="15">
    <source>
        <dbReference type="EMBL" id="GAP44741.1"/>
    </source>
</evidence>
<dbReference type="PROSITE" id="PS00719">
    <property type="entry name" value="GLYCOSYL_HYDROL_F2_1"/>
    <property type="match status" value="1"/>
</dbReference>
<dbReference type="SMART" id="SM01038">
    <property type="entry name" value="Bgal_small_N"/>
    <property type="match status" value="1"/>
</dbReference>
<evidence type="ECO:0000256" key="2">
    <source>
        <dbReference type="ARBA" id="ARBA00001913"/>
    </source>
</evidence>
<dbReference type="PATRIC" id="fig|1678841.3.peg.3275"/>
<dbReference type="EMBL" id="DF968183">
    <property type="protein sequence ID" value="GAP44741.1"/>
    <property type="molecule type" value="Genomic_DNA"/>
</dbReference>
<dbReference type="SUPFAM" id="SSF49785">
    <property type="entry name" value="Galactose-binding domain-like"/>
    <property type="match status" value="1"/>
</dbReference>
<dbReference type="GO" id="GO:0030246">
    <property type="term" value="F:carbohydrate binding"/>
    <property type="evidence" value="ECO:0007669"/>
    <property type="project" value="InterPro"/>
</dbReference>
<dbReference type="PROSITE" id="PS00608">
    <property type="entry name" value="GLYCOSYL_HYDROL_F2_2"/>
    <property type="match status" value="1"/>
</dbReference>
<dbReference type="Pfam" id="PF02836">
    <property type="entry name" value="Glyco_hydro_2_C"/>
    <property type="match status" value="1"/>
</dbReference>
<keyword evidence="9" id="KW-0106">Calcium</keyword>
<comment type="cofactor">
    <cofactor evidence="3">
        <name>Na(+)</name>
        <dbReference type="ChEBI" id="CHEBI:29101"/>
    </cofactor>
</comment>
<keyword evidence="8 12" id="KW-0378">Hydrolase</keyword>
<evidence type="ECO:0000256" key="6">
    <source>
        <dbReference type="ARBA" id="ARBA00012756"/>
    </source>
</evidence>
<accession>A0A0S7BUV8</accession>
<dbReference type="PANTHER" id="PTHR46323">
    <property type="entry name" value="BETA-GALACTOSIDASE"/>
    <property type="match status" value="1"/>
</dbReference>
<dbReference type="InterPro" id="IPR017853">
    <property type="entry name" value="GH"/>
</dbReference>
<evidence type="ECO:0000256" key="1">
    <source>
        <dbReference type="ARBA" id="ARBA00001412"/>
    </source>
</evidence>
<dbReference type="SUPFAM" id="SSF74650">
    <property type="entry name" value="Galactose mutarotase-like"/>
    <property type="match status" value="1"/>
</dbReference>
<dbReference type="AlphaFoldDB" id="A0A0S7BUV8"/>
<evidence type="ECO:0000259" key="14">
    <source>
        <dbReference type="SMART" id="SM01038"/>
    </source>
</evidence>
<sequence length="1082" mass="123310">MKLFARLTLLVLVIPFFVKSQSQPEWENENINYINREKARNSWMPYASEEQAVTENLSLSPYYLNLNGTWKFNWVKHPDLRPVNFFQPGYDVSWWDNLEVPSCWQLKGYGIPVYTNVTYPHAAKPPYIMEPVPAEFTKHQYPNPVGSYVREFVLPEGFKDRRTLLHFAGVESAMYVWINGKKIGYSEDSRLPAEFDITKYVRSGKNTLAVEVYQWSDGSYLEDQDFWRMSGIYRDVYLLSVPGTYLRDYWLKADFVSDFSKAELTLEAGFAGFSLKEKLNLEVYLFPYGQKNEKLPDPVFSFAIDGGKTYKAPLIYKASISNPRLWSAEDPNLYQVLIVTKNKAGKVLMVQSSDFGFRKVEIKDQQLWVNGKSIKIKGVNRHDIDPTDGRAVSKASMLRDVELFKQFNINTVRTSHYPNDPYFYSLCDRYGIYVIDEANVESHGMGYGDESLGHVKSWQEAHVSRIMNMMERDKNHPSVIMWSLGNEAGPGINFEAASVALKKRDPSRPIHYERYNEVADVVSVMYPDVEWFANQGRKDDPKPFFMCEYAHAMGNAVGNLKEYWEAIYTYPRLIGGCIWDWADQGLYKEIPEKPGEYFLAYGGDFGDRPTDWNFCANGLTTADRKITPKLEEVKRIYQNAWFEESDLLNGEILVTNRNAFVNLNKYKGLWEISEDGVVIQSGEFTTDIGAGETKKLTIDYQKPELKPGREYFLNVYLQLATDEWWAKRGYTIASGQFKLPFEAGSPVLSENQQLFPLVVIDNKDIVSISGREFNVVFSRKAGTIIHWSHNGTVLLDTDLSAIHGIEPETGLIFQDTVSKARIAGPRTNVFRAPVDNDYIFGGGPGPVWQKMQLHTLSHRVKSFRVDKESDFIVRVSAEIASVSPGGFTVESHYVYTVSESGSIGVDLTVTPQDVDWMLPKLGLIMEMPEGFEKVTWLGAGPHENYRDRKTSAKIGIYSKMVQEMTEEYIRPQDMGNRSDVRWFAVTDRKGAGIQFVASELLNFSALHHLPLDLEMANHPYELEKRKETILTIDAEHLGLGGGSCGPGPMKQYSLDSSPVKLKFTMLPLDPGVNCLKETGRRP</sequence>
<dbReference type="GO" id="GO:0004565">
    <property type="term" value="F:beta-galactosidase activity"/>
    <property type="evidence" value="ECO:0007669"/>
    <property type="project" value="UniProtKB-EC"/>
</dbReference>
<dbReference type="SUPFAM" id="SSF51445">
    <property type="entry name" value="(Trans)glycosidases"/>
    <property type="match status" value="1"/>
</dbReference>
<dbReference type="InterPro" id="IPR004199">
    <property type="entry name" value="B-gal_small/dom_5"/>
</dbReference>
<dbReference type="InterPro" id="IPR050347">
    <property type="entry name" value="Bact_Beta-galactosidase"/>
</dbReference>
<keyword evidence="10 12" id="KW-0326">Glycosidase</keyword>
<dbReference type="GO" id="GO:0009341">
    <property type="term" value="C:beta-galactosidase complex"/>
    <property type="evidence" value="ECO:0007669"/>
    <property type="project" value="InterPro"/>
</dbReference>
<reference evidence="15" key="1">
    <citation type="journal article" date="2015" name="Genome Announc.">
        <title>Draft Genome Sequence of Bacteroidales Strain TBC1, a Novel Isolate from a Methanogenic Wastewater Treatment System.</title>
        <authorList>
            <person name="Tourlousse D.M."/>
            <person name="Matsuura N."/>
            <person name="Sun L."/>
            <person name="Toyonaga M."/>
            <person name="Kuroda K."/>
            <person name="Ohashi A."/>
            <person name="Cruz R."/>
            <person name="Yamaguchi T."/>
            <person name="Sekiguchi Y."/>
        </authorList>
    </citation>
    <scope>NUCLEOTIDE SEQUENCE [LARGE SCALE GENOMIC DNA]</scope>
    <source>
        <strain evidence="15">TBC1</strain>
    </source>
</reference>
<evidence type="ECO:0000256" key="7">
    <source>
        <dbReference type="ARBA" id="ARBA00013303"/>
    </source>
</evidence>
<dbReference type="InterPro" id="IPR032312">
    <property type="entry name" value="LacZ_4"/>
</dbReference>
<dbReference type="InterPro" id="IPR013783">
    <property type="entry name" value="Ig-like_fold"/>
</dbReference>
<protein>
    <recommendedName>
        <fullName evidence="7 12">Beta-galactosidase</fullName>
        <ecNumber evidence="6 12">3.2.1.23</ecNumber>
    </recommendedName>
    <alternativeName>
        <fullName evidence="11 12">Lactase</fullName>
    </alternativeName>
</protein>
<feature type="domain" description="Beta galactosidase small chain/" evidence="14">
    <location>
        <begin position="767"/>
        <end position="1066"/>
    </location>
</feature>
<comment type="similarity">
    <text evidence="4 12">Belongs to the glycosyl hydrolase 2 family.</text>
</comment>
<proteinExistence type="inferred from homology"/>
<dbReference type="Gene3D" id="2.70.98.10">
    <property type="match status" value="1"/>
</dbReference>
<dbReference type="Pfam" id="PF02837">
    <property type="entry name" value="Glyco_hydro_2_N"/>
    <property type="match status" value="1"/>
</dbReference>
<comment type="catalytic activity">
    <reaction evidence="1 12">
        <text>Hydrolysis of terminal non-reducing beta-D-galactose residues in beta-D-galactosides.</text>
        <dbReference type="EC" id="3.2.1.23"/>
    </reaction>
</comment>
<evidence type="ECO:0000256" key="12">
    <source>
        <dbReference type="RuleBase" id="RU361154"/>
    </source>
</evidence>
<evidence type="ECO:0000256" key="8">
    <source>
        <dbReference type="ARBA" id="ARBA00022801"/>
    </source>
</evidence>
<dbReference type="STRING" id="1678841.TBC1_12552"/>
<evidence type="ECO:0000256" key="11">
    <source>
        <dbReference type="ARBA" id="ARBA00032230"/>
    </source>
</evidence>
<evidence type="ECO:0000256" key="4">
    <source>
        <dbReference type="ARBA" id="ARBA00007401"/>
    </source>
</evidence>
<dbReference type="Gene3D" id="2.60.40.10">
    <property type="entry name" value="Immunoglobulins"/>
    <property type="match status" value="2"/>
</dbReference>
<dbReference type="Pfam" id="PF16353">
    <property type="entry name" value="LacZ_4"/>
    <property type="match status" value="1"/>
</dbReference>
<name>A0A0S7BUV8_9BACT</name>
<evidence type="ECO:0000256" key="9">
    <source>
        <dbReference type="ARBA" id="ARBA00022837"/>
    </source>
</evidence>
<dbReference type="PANTHER" id="PTHR46323:SF2">
    <property type="entry name" value="BETA-GALACTOSIDASE"/>
    <property type="match status" value="1"/>
</dbReference>
<dbReference type="Gene3D" id="2.60.120.260">
    <property type="entry name" value="Galactose-binding domain-like"/>
    <property type="match status" value="1"/>
</dbReference>
<evidence type="ECO:0000256" key="13">
    <source>
        <dbReference type="SAM" id="SignalP"/>
    </source>
</evidence>
<dbReference type="InterPro" id="IPR023230">
    <property type="entry name" value="Glyco_hydro_2_CS"/>
</dbReference>
<dbReference type="SUPFAM" id="SSF49303">
    <property type="entry name" value="beta-Galactosidase/glucuronidase domain"/>
    <property type="match status" value="2"/>
</dbReference>
<dbReference type="InterPro" id="IPR036156">
    <property type="entry name" value="Beta-gal/glucu_dom_sf"/>
</dbReference>
<dbReference type="PRINTS" id="PR00132">
    <property type="entry name" value="GLHYDRLASE2"/>
</dbReference>
<comment type="subunit">
    <text evidence="5">Monomer.</text>
</comment>
<evidence type="ECO:0000256" key="3">
    <source>
        <dbReference type="ARBA" id="ARBA00001959"/>
    </source>
</evidence>
<organism evidence="15">
    <name type="scientific">Lentimicrobium saccharophilum</name>
    <dbReference type="NCBI Taxonomy" id="1678841"/>
    <lineage>
        <taxon>Bacteria</taxon>
        <taxon>Pseudomonadati</taxon>
        <taxon>Bacteroidota</taxon>
        <taxon>Bacteroidia</taxon>
        <taxon>Bacteroidales</taxon>
        <taxon>Lentimicrobiaceae</taxon>
        <taxon>Lentimicrobium</taxon>
    </lineage>
</organism>
<feature type="chain" id="PRO_5006633186" description="Beta-galactosidase" evidence="13">
    <location>
        <begin position="21"/>
        <end position="1082"/>
    </location>
</feature>
<gene>
    <name evidence="15" type="ORF">TBC1_12552</name>
</gene>
<dbReference type="InterPro" id="IPR014718">
    <property type="entry name" value="GH-type_carb-bd"/>
</dbReference>
<dbReference type="Gene3D" id="3.20.20.80">
    <property type="entry name" value="Glycosidases"/>
    <property type="match status" value="1"/>
</dbReference>
<dbReference type="Pfam" id="PF00703">
    <property type="entry name" value="Glyco_hydro_2"/>
    <property type="match status" value="1"/>
</dbReference>
<keyword evidence="16" id="KW-1185">Reference proteome</keyword>
<comment type="cofactor">
    <cofactor evidence="2">
        <name>Ca(2+)</name>
        <dbReference type="ChEBI" id="CHEBI:29108"/>
    </cofactor>
</comment>
<feature type="signal peptide" evidence="13">
    <location>
        <begin position="1"/>
        <end position="20"/>
    </location>
</feature>
<dbReference type="RefSeq" id="WP_062044556.1">
    <property type="nucleotide sequence ID" value="NZ_DF968183.1"/>
</dbReference>
<dbReference type="InterPro" id="IPR006101">
    <property type="entry name" value="Glyco_hydro_2"/>
</dbReference>
<evidence type="ECO:0000256" key="5">
    <source>
        <dbReference type="ARBA" id="ARBA00011245"/>
    </source>
</evidence>
<dbReference type="OrthoDB" id="9801077at2"/>
<evidence type="ECO:0000256" key="10">
    <source>
        <dbReference type="ARBA" id="ARBA00023295"/>
    </source>
</evidence>
<dbReference type="InterPro" id="IPR023232">
    <property type="entry name" value="Glyco_hydro_2_AS"/>
</dbReference>
<evidence type="ECO:0000313" key="16">
    <source>
        <dbReference type="Proteomes" id="UP000053091"/>
    </source>
</evidence>
<dbReference type="Proteomes" id="UP000053091">
    <property type="component" value="Unassembled WGS sequence"/>
</dbReference>
<dbReference type="InterPro" id="IPR006102">
    <property type="entry name" value="Ig-like_GH2"/>
</dbReference>
<dbReference type="InterPro" id="IPR006103">
    <property type="entry name" value="Glyco_hydro_2_cat"/>
</dbReference>
<dbReference type="EC" id="3.2.1.23" evidence="6 12"/>